<organism evidence="2 3">
    <name type="scientific">Huiozyma naganishii (strain ATCC MYA-139 / BCRC 22969 / CBS 8797 / KCTC 17520 / NBRC 10181 / NCYC 3082 / Yp74L-3)</name>
    <name type="common">Yeast</name>
    <name type="synonym">Kazachstania naganishii</name>
    <dbReference type="NCBI Taxonomy" id="1071383"/>
    <lineage>
        <taxon>Eukaryota</taxon>
        <taxon>Fungi</taxon>
        <taxon>Dikarya</taxon>
        <taxon>Ascomycota</taxon>
        <taxon>Saccharomycotina</taxon>
        <taxon>Saccharomycetes</taxon>
        <taxon>Saccharomycetales</taxon>
        <taxon>Saccharomycetaceae</taxon>
        <taxon>Huiozyma</taxon>
    </lineage>
</organism>
<feature type="compositionally biased region" description="Basic residues" evidence="1">
    <location>
        <begin position="10"/>
        <end position="24"/>
    </location>
</feature>
<gene>
    <name evidence="2" type="primary">KNAG0F01130</name>
    <name evidence="2" type="ordered locus">KNAG_0F01130</name>
</gene>
<dbReference type="KEGG" id="kng:KNAG_0F01130"/>
<evidence type="ECO:0000313" key="3">
    <source>
        <dbReference type="Proteomes" id="UP000006310"/>
    </source>
</evidence>
<evidence type="ECO:0000256" key="1">
    <source>
        <dbReference type="SAM" id="MobiDB-lite"/>
    </source>
</evidence>
<dbReference type="AlphaFoldDB" id="J7S893"/>
<feature type="compositionally biased region" description="Acidic residues" evidence="1">
    <location>
        <begin position="30"/>
        <end position="41"/>
    </location>
</feature>
<feature type="compositionally biased region" description="Basic and acidic residues" evidence="1">
    <location>
        <begin position="50"/>
        <end position="68"/>
    </location>
</feature>
<protein>
    <submittedName>
        <fullName evidence="2">Uncharacterized protein</fullName>
    </submittedName>
</protein>
<proteinExistence type="predicted"/>
<reference evidence="3" key="2">
    <citation type="submission" date="2012-08" db="EMBL/GenBank/DDBJ databases">
        <title>Genome sequence of Kazachstania naganishii.</title>
        <authorList>
            <person name="Gordon J.L."/>
            <person name="Armisen D."/>
            <person name="Proux-Wera E."/>
            <person name="OhEigeartaigh S.S."/>
            <person name="Byrne K.P."/>
            <person name="Wolfe K.H."/>
        </authorList>
    </citation>
    <scope>NUCLEOTIDE SEQUENCE [LARGE SCALE GENOMIC DNA]</scope>
    <source>
        <strain evidence="3">ATCC MYA-139 / BCRC 22969 / CBS 8797 / CCRC 22969 / KCTC 17520 / NBRC 10181 / NCYC 3082</strain>
    </source>
</reference>
<dbReference type="Proteomes" id="UP000006310">
    <property type="component" value="Chromosome 6"/>
</dbReference>
<accession>J7S893</accession>
<reference evidence="2 3" key="1">
    <citation type="journal article" date="2011" name="Proc. Natl. Acad. Sci. U.S.A.">
        <title>Evolutionary erosion of yeast sex chromosomes by mating-type switching accidents.</title>
        <authorList>
            <person name="Gordon J.L."/>
            <person name="Armisen D."/>
            <person name="Proux-Wera E."/>
            <person name="Oheigeartaigh S.S."/>
            <person name="Byrne K.P."/>
            <person name="Wolfe K.H."/>
        </authorList>
    </citation>
    <scope>NUCLEOTIDE SEQUENCE [LARGE SCALE GENOMIC DNA]</scope>
    <source>
        <strain evidence="3">ATCC MYA-139 / BCRC 22969 / CBS 8797 / CCRC 22969 / KCTC 17520 / NBRC 10181 / NCYC 3082</strain>
    </source>
</reference>
<dbReference type="GeneID" id="34526496"/>
<dbReference type="RefSeq" id="XP_022465027.1">
    <property type="nucleotide sequence ID" value="XM_022608541.1"/>
</dbReference>
<keyword evidence="3" id="KW-1185">Reference proteome</keyword>
<dbReference type="HOGENOM" id="CLU_912357_0_0_1"/>
<feature type="region of interest" description="Disordered" evidence="1">
    <location>
        <begin position="1"/>
        <end position="92"/>
    </location>
</feature>
<name>J7S893_HUIN7</name>
<sequence>MVNSTGLPRQSRRRRGNNWRRKQKEKGSDADIDGGTADDDCGGSGNVGESVKRAPESLKLGTKRDRGNKLKSRNCPAPSQGKDFTFKSTPVANNQRRSCEETGRRNCEVGTQTEPAAWLQLETAFRDPRRHSFSSNGLTVVRHTGDGDVRKSSISSTNTIDSKFSTATTLWDPEYPTVSSEMDSLTMREGTNALTKWSNDDPSSYGPILAMRHSAANEIAKLHKICSKLDKSVIEYVSSTSRAKAIRDEDVEYRKLMDIAEERDHVDRDNWSHLPSCCMGTDHYNDERILHCIHPTQATPDLQNV</sequence>
<evidence type="ECO:0000313" key="2">
    <source>
        <dbReference type="EMBL" id="CCK70781.1"/>
    </source>
</evidence>
<dbReference type="EMBL" id="HE978319">
    <property type="protein sequence ID" value="CCK70781.1"/>
    <property type="molecule type" value="Genomic_DNA"/>
</dbReference>